<reference evidence="2" key="1">
    <citation type="submission" date="2016-07" db="EMBL/GenBank/DDBJ databases">
        <authorList>
            <person name="Bretaudeau A."/>
        </authorList>
    </citation>
    <scope>NUCLEOTIDE SEQUENCE</scope>
    <source>
        <strain evidence="2">Rice</strain>
        <tissue evidence="2">Whole body</tissue>
    </source>
</reference>
<proteinExistence type="predicted"/>
<evidence type="ECO:0000256" key="1">
    <source>
        <dbReference type="SAM" id="SignalP"/>
    </source>
</evidence>
<feature type="chain" id="PRO_5013843556" evidence="1">
    <location>
        <begin position="19"/>
        <end position="114"/>
    </location>
</feature>
<protein>
    <submittedName>
        <fullName evidence="2">SFRICE_041482</fullName>
    </submittedName>
</protein>
<feature type="signal peptide" evidence="1">
    <location>
        <begin position="1"/>
        <end position="18"/>
    </location>
</feature>
<sequence>MAPRACALLLLAIATVAARECIELTLTEKSLLTDSILNGTILKLSTKNESFDESGRFNVVKLWEQFPKIVVPSNGTSEQCRRDSQLYLDSLDRLELWALKSKYLPLYYLLRVVS</sequence>
<accession>A0A2H1WXK0</accession>
<evidence type="ECO:0000313" key="2">
    <source>
        <dbReference type="EMBL" id="SOQ57778.1"/>
    </source>
</evidence>
<keyword evidence="1" id="KW-0732">Signal</keyword>
<dbReference type="EMBL" id="ODYU01011817">
    <property type="protein sequence ID" value="SOQ57778.1"/>
    <property type="molecule type" value="Genomic_DNA"/>
</dbReference>
<organism evidence="2">
    <name type="scientific">Spodoptera frugiperda</name>
    <name type="common">Fall armyworm</name>
    <dbReference type="NCBI Taxonomy" id="7108"/>
    <lineage>
        <taxon>Eukaryota</taxon>
        <taxon>Metazoa</taxon>
        <taxon>Ecdysozoa</taxon>
        <taxon>Arthropoda</taxon>
        <taxon>Hexapoda</taxon>
        <taxon>Insecta</taxon>
        <taxon>Pterygota</taxon>
        <taxon>Neoptera</taxon>
        <taxon>Endopterygota</taxon>
        <taxon>Lepidoptera</taxon>
        <taxon>Glossata</taxon>
        <taxon>Ditrysia</taxon>
        <taxon>Noctuoidea</taxon>
        <taxon>Noctuidae</taxon>
        <taxon>Amphipyrinae</taxon>
        <taxon>Spodoptera</taxon>
    </lineage>
</organism>
<dbReference type="AlphaFoldDB" id="A0A2H1WXK0"/>
<gene>
    <name evidence="2" type="ORF">SFRICE_041482</name>
</gene>
<name>A0A2H1WXK0_SPOFR</name>